<dbReference type="InterPro" id="IPR011004">
    <property type="entry name" value="Trimer_LpxA-like_sf"/>
</dbReference>
<evidence type="ECO:0000313" key="4">
    <source>
        <dbReference type="Proteomes" id="UP000198855"/>
    </source>
</evidence>
<dbReference type="Pfam" id="PF00132">
    <property type="entry name" value="Hexapep"/>
    <property type="match status" value="1"/>
</dbReference>
<dbReference type="Proteomes" id="UP000198855">
    <property type="component" value="Unassembled WGS sequence"/>
</dbReference>
<organism evidence="3 4">
    <name type="scientific">Paenibacillus catalpae</name>
    <dbReference type="NCBI Taxonomy" id="1045775"/>
    <lineage>
        <taxon>Bacteria</taxon>
        <taxon>Bacillati</taxon>
        <taxon>Bacillota</taxon>
        <taxon>Bacilli</taxon>
        <taxon>Bacillales</taxon>
        <taxon>Paenibacillaceae</taxon>
        <taxon>Paenibacillus</taxon>
    </lineage>
</organism>
<evidence type="ECO:0000313" key="3">
    <source>
        <dbReference type="EMBL" id="SFD60303.1"/>
    </source>
</evidence>
<evidence type="ECO:0000256" key="2">
    <source>
        <dbReference type="ARBA" id="ARBA00022679"/>
    </source>
</evidence>
<dbReference type="EMBL" id="FOMT01000001">
    <property type="protein sequence ID" value="SFD60303.1"/>
    <property type="molecule type" value="Genomic_DNA"/>
</dbReference>
<dbReference type="OrthoDB" id="9801697at2"/>
<dbReference type="GO" id="GO:0008374">
    <property type="term" value="F:O-acyltransferase activity"/>
    <property type="evidence" value="ECO:0007669"/>
    <property type="project" value="TreeGrafter"/>
</dbReference>
<dbReference type="STRING" id="1045775.SAMN05216378_0608"/>
<dbReference type="InterPro" id="IPR001451">
    <property type="entry name" value="Hexapep"/>
</dbReference>
<proteinExistence type="inferred from homology"/>
<accession>A0A1I1TV26</accession>
<keyword evidence="4" id="KW-1185">Reference proteome</keyword>
<protein>
    <submittedName>
        <fullName evidence="3">Acetyltransferase (Isoleucine patch superfamily)</fullName>
    </submittedName>
</protein>
<dbReference type="InterPro" id="IPR051159">
    <property type="entry name" value="Hexapeptide_acetyltransf"/>
</dbReference>
<reference evidence="4" key="1">
    <citation type="submission" date="2016-10" db="EMBL/GenBank/DDBJ databases">
        <authorList>
            <person name="Varghese N."/>
            <person name="Submissions S."/>
        </authorList>
    </citation>
    <scope>NUCLEOTIDE SEQUENCE [LARGE SCALE GENOMIC DNA]</scope>
    <source>
        <strain evidence="4">CGMCC 1.10784</strain>
    </source>
</reference>
<evidence type="ECO:0000256" key="1">
    <source>
        <dbReference type="ARBA" id="ARBA00007274"/>
    </source>
</evidence>
<dbReference type="CDD" id="cd04647">
    <property type="entry name" value="LbH_MAT_like"/>
    <property type="match status" value="1"/>
</dbReference>
<comment type="similarity">
    <text evidence="1">Belongs to the transferase hexapeptide repeat family.</text>
</comment>
<sequence>MHFISDTAAVSPLSDLETSSRGSKLTIGEHSMIDAFVKVKFAGGTGDIELGQHVSVNSGTVIYSGNGVRIGDNVLIAANCTFAPVNHAYENRNLLIREQGFLRSKGGITIEDDVWIGANCVILDGTYIRKGAVIGANSLVRGTLGAYSVYAGNPLQLKGARL</sequence>
<dbReference type="SUPFAM" id="SSF51161">
    <property type="entry name" value="Trimeric LpxA-like enzymes"/>
    <property type="match status" value="1"/>
</dbReference>
<dbReference type="PANTHER" id="PTHR23416">
    <property type="entry name" value="SIALIC ACID SYNTHASE-RELATED"/>
    <property type="match status" value="1"/>
</dbReference>
<dbReference type="PANTHER" id="PTHR23416:SF23">
    <property type="entry name" value="ACETYLTRANSFERASE C18B11.09C-RELATED"/>
    <property type="match status" value="1"/>
</dbReference>
<dbReference type="RefSeq" id="WP_091180842.1">
    <property type="nucleotide sequence ID" value="NZ_FOMT01000001.1"/>
</dbReference>
<keyword evidence="2 3" id="KW-0808">Transferase</keyword>
<gene>
    <name evidence="3" type="ORF">SAMN05216378_0608</name>
</gene>
<dbReference type="AlphaFoldDB" id="A0A1I1TV26"/>
<dbReference type="Gene3D" id="2.160.10.10">
    <property type="entry name" value="Hexapeptide repeat proteins"/>
    <property type="match status" value="1"/>
</dbReference>
<dbReference type="GO" id="GO:0005829">
    <property type="term" value="C:cytosol"/>
    <property type="evidence" value="ECO:0007669"/>
    <property type="project" value="TreeGrafter"/>
</dbReference>
<dbReference type="Pfam" id="PF14602">
    <property type="entry name" value="Hexapep_2"/>
    <property type="match status" value="1"/>
</dbReference>
<name>A0A1I1TV26_9BACL</name>